<keyword evidence="2" id="KW-1015">Disulfide bond</keyword>
<protein>
    <recommendedName>
        <fullName evidence="3">VWFD domain-containing protein</fullName>
    </recommendedName>
</protein>
<dbReference type="GO" id="GO:0009986">
    <property type="term" value="C:cell surface"/>
    <property type="evidence" value="ECO:0007669"/>
    <property type="project" value="TreeGrafter"/>
</dbReference>
<dbReference type="Gene3D" id="2.10.25.10">
    <property type="entry name" value="Laminin"/>
    <property type="match status" value="1"/>
</dbReference>
<dbReference type="InterPro" id="IPR050969">
    <property type="entry name" value="Dev_Signal_Modulators"/>
</dbReference>
<evidence type="ECO:0000256" key="2">
    <source>
        <dbReference type="ARBA" id="ARBA00023157"/>
    </source>
</evidence>
<dbReference type="GO" id="GO:0005576">
    <property type="term" value="C:extracellular region"/>
    <property type="evidence" value="ECO:0007669"/>
    <property type="project" value="TreeGrafter"/>
</dbReference>
<evidence type="ECO:0000313" key="4">
    <source>
        <dbReference type="EMBL" id="KAK2185767.1"/>
    </source>
</evidence>
<comment type="caution">
    <text evidence="4">The sequence shown here is derived from an EMBL/GenBank/DDBJ whole genome shotgun (WGS) entry which is preliminary data.</text>
</comment>
<dbReference type="PANTHER" id="PTHR14949">
    <property type="entry name" value="EGF-LIKE-DOMAIN, MULTIPLE 7, 8"/>
    <property type="match status" value="1"/>
</dbReference>
<keyword evidence="5" id="KW-1185">Reference proteome</keyword>
<keyword evidence="1" id="KW-0732">Signal</keyword>
<evidence type="ECO:0000256" key="1">
    <source>
        <dbReference type="ARBA" id="ARBA00022729"/>
    </source>
</evidence>
<dbReference type="Pfam" id="PF26129">
    <property type="entry name" value="Vwde"/>
    <property type="match status" value="1"/>
</dbReference>
<gene>
    <name evidence="4" type="ORF">NP493_224g00006</name>
</gene>
<dbReference type="EMBL" id="JAODUO010000223">
    <property type="protein sequence ID" value="KAK2185767.1"/>
    <property type="molecule type" value="Genomic_DNA"/>
</dbReference>
<dbReference type="Pfam" id="PF23106">
    <property type="entry name" value="EGF_Teneurin"/>
    <property type="match status" value="1"/>
</dbReference>
<dbReference type="PROSITE" id="PS51233">
    <property type="entry name" value="VWFD"/>
    <property type="match status" value="1"/>
</dbReference>
<dbReference type="GO" id="GO:0005102">
    <property type="term" value="F:signaling receptor binding"/>
    <property type="evidence" value="ECO:0007669"/>
    <property type="project" value="TreeGrafter"/>
</dbReference>
<dbReference type="PANTHER" id="PTHR14949:SF54">
    <property type="entry name" value="VWFD DOMAIN-CONTAINING PROTEIN"/>
    <property type="match status" value="1"/>
</dbReference>
<dbReference type="InterPro" id="IPR001846">
    <property type="entry name" value="VWF_type-D"/>
</dbReference>
<dbReference type="InterPro" id="IPR058727">
    <property type="entry name" value="Helical_Vwde"/>
</dbReference>
<dbReference type="AlphaFoldDB" id="A0AAD9P0A5"/>
<proteinExistence type="predicted"/>
<dbReference type="Pfam" id="PF00094">
    <property type="entry name" value="VWD"/>
    <property type="match status" value="1"/>
</dbReference>
<name>A0AAD9P0A5_RIDPI</name>
<feature type="domain" description="VWFD" evidence="3">
    <location>
        <begin position="286"/>
        <end position="469"/>
    </location>
</feature>
<organism evidence="4 5">
    <name type="scientific">Ridgeia piscesae</name>
    <name type="common">Tubeworm</name>
    <dbReference type="NCBI Taxonomy" id="27915"/>
    <lineage>
        <taxon>Eukaryota</taxon>
        <taxon>Metazoa</taxon>
        <taxon>Spiralia</taxon>
        <taxon>Lophotrochozoa</taxon>
        <taxon>Annelida</taxon>
        <taxon>Polychaeta</taxon>
        <taxon>Sedentaria</taxon>
        <taxon>Canalipalpata</taxon>
        <taxon>Sabellida</taxon>
        <taxon>Siboglinidae</taxon>
        <taxon>Ridgeia</taxon>
    </lineage>
</organism>
<sequence length="776" mass="86307">MSADWQPFPYLRQEYWPKILCTKLANNRKGYLKTRPSDDCSNYLEPSKDEFPHLPKLPEIRLKKEKDTTKGTNDFSVFSLRCQIFTAIETNVKYELQWVINGATSKTVSFISTDATNGQFESVLFGDSLKSLQKIDQVLTKDSVTVLEGGDVEYIELSATLPPRFICATSETLASAKGSCEITVFGFLGIESGDRKCMDRTSIPQAVIGWPHSYGDDIIVPCGVKVVDSNWFRVLRLAIKAKVDLFKDANYTRKLTISQKVSVGAVQITTELNVVEVTVINRDRGLSCTASGDPHYNTFDGVYFHNYLEGELIMFRHKKLPYAVHAFQRRCNGNTACLCTIAIRSGDDVIVIDTCGSNETPVSRTPQLEVRLYLNSNLTPGTQIEQYNGGTSYKVKLPTGTVIQVEVGWLNYMNSAIYLSVSDYGQTEGICGSADDDPGNDLYGGEMPNAWIKTWRQTCVPGRDVVNCMSSSSVGAGNDITSMLLTQALKPLGCTGELSVKHPVFDLEWDPLPFEWPTTGDITKKTVEEYCRMKIADTDLGKLCRKLLHITFEKEIEGCMEDVKIGGARTWAKPSIDAAREKCKGVLEGTEFLGVSLVKHPLVLIGNKLCPEVENKRICSGHGSCMFGACMCYAPFRGPDCSIDGRIPPSILKNELTCNGFCQNVIITGDGFFKTDVMQCDFTDIELSFTSWKLLGESHVTTGKAQYMGTNQMMCTLPDPKGSYVIRVKCIGDLWSPRVTLLNFDDTCRSCSFGDDKKCKIKVRELARVWQCYTVK</sequence>
<dbReference type="Proteomes" id="UP001209878">
    <property type="component" value="Unassembled WGS sequence"/>
</dbReference>
<evidence type="ECO:0000259" key="3">
    <source>
        <dbReference type="PROSITE" id="PS51233"/>
    </source>
</evidence>
<reference evidence="4" key="1">
    <citation type="journal article" date="2023" name="Mol. Biol. Evol.">
        <title>Third-Generation Sequencing Reveals the Adaptive Role of the Epigenome in Three Deep-Sea Polychaetes.</title>
        <authorList>
            <person name="Perez M."/>
            <person name="Aroh O."/>
            <person name="Sun Y."/>
            <person name="Lan Y."/>
            <person name="Juniper S.K."/>
            <person name="Young C.R."/>
            <person name="Angers B."/>
            <person name="Qian P.Y."/>
        </authorList>
    </citation>
    <scope>NUCLEOTIDE SEQUENCE</scope>
    <source>
        <strain evidence="4">R07B-5</strain>
    </source>
</reference>
<evidence type="ECO:0000313" key="5">
    <source>
        <dbReference type="Proteomes" id="UP001209878"/>
    </source>
</evidence>
<dbReference type="SMART" id="SM00216">
    <property type="entry name" value="VWD"/>
    <property type="match status" value="1"/>
</dbReference>
<accession>A0AAD9P0A5</accession>